<evidence type="ECO:0000256" key="1">
    <source>
        <dbReference type="ARBA" id="ARBA00009924"/>
    </source>
</evidence>
<name>A0A1H6T762_9RHOB</name>
<gene>
    <name evidence="11" type="ORF">SAMN05444007_102244</name>
</gene>
<sequence>MVQPASKNAVELDGQAAPPVQEQAGMAKTPAEPGADRVRRAFETGRYPYSRKMARRSYEAEKARLQAELLKVQHWAQETGERFVLLFEGRDAAGKGGTIKRFMEHLNPRSARVVALNKPTWEEKGQWYFQRYVQELPTVGEMVFYDRSWYNRAGVERVMGFCEPTEYLEFMRQVPELERMLVRSGIRLYKYWFSVTRTEQLRRFQSRETDPLKQWKLSPIDKASLDMWDDYTEAKEAMFFYSDTADAPWTIIKSNDKKRARLNCMRHFLSSLDYPDKDESVVGEPDPLIVGQAHHVIHKSDHILGTALHPEQRIKS</sequence>
<evidence type="ECO:0000256" key="6">
    <source>
        <dbReference type="ARBA" id="ARBA00052043"/>
    </source>
</evidence>
<dbReference type="GO" id="GO:0006793">
    <property type="term" value="P:phosphorus metabolic process"/>
    <property type="evidence" value="ECO:0007669"/>
    <property type="project" value="InterPro"/>
</dbReference>
<dbReference type="PANTHER" id="PTHR34383:SF1">
    <property type="entry name" value="ADP-POLYPHOSPHATE PHOSPHOTRANSFERASE"/>
    <property type="match status" value="1"/>
</dbReference>
<evidence type="ECO:0000256" key="3">
    <source>
        <dbReference type="ARBA" id="ARBA00022777"/>
    </source>
</evidence>
<feature type="region of interest" description="Disordered" evidence="9">
    <location>
        <begin position="1"/>
        <end position="34"/>
    </location>
</feature>
<comment type="catalytic activity">
    <reaction evidence="6">
        <text>[phosphate](n) + UTP = [phosphate](n+1) + UDP</text>
        <dbReference type="Rhea" id="RHEA:55404"/>
        <dbReference type="Rhea" id="RHEA-COMP:9859"/>
        <dbReference type="Rhea" id="RHEA-COMP:14280"/>
        <dbReference type="ChEBI" id="CHEBI:16838"/>
        <dbReference type="ChEBI" id="CHEBI:46398"/>
        <dbReference type="ChEBI" id="CHEBI:58223"/>
    </reaction>
</comment>
<comment type="function">
    <text evidence="8">Uses inorganic polyphosphate (polyP) as a donor to convert GDP to GTP or ADP to ATP.</text>
</comment>
<dbReference type="AlphaFoldDB" id="A0A1H6T762"/>
<dbReference type="InterPro" id="IPR022486">
    <property type="entry name" value="PPK2_PA0141"/>
</dbReference>
<accession>A0A1H6T762</accession>
<dbReference type="SUPFAM" id="SSF52540">
    <property type="entry name" value="P-loop containing nucleoside triphosphate hydrolases"/>
    <property type="match status" value="1"/>
</dbReference>
<evidence type="ECO:0000256" key="5">
    <source>
        <dbReference type="ARBA" id="ARBA00051682"/>
    </source>
</evidence>
<evidence type="ECO:0000313" key="11">
    <source>
        <dbReference type="EMBL" id="SEI73994.1"/>
    </source>
</evidence>
<dbReference type="FunFam" id="3.40.50.300:FF:002388">
    <property type="entry name" value="Polyphosphate:NDP phosphotransferase 2"/>
    <property type="match status" value="1"/>
</dbReference>
<evidence type="ECO:0000256" key="9">
    <source>
        <dbReference type="SAM" id="MobiDB-lite"/>
    </source>
</evidence>
<dbReference type="Pfam" id="PF03976">
    <property type="entry name" value="PPK2"/>
    <property type="match status" value="1"/>
</dbReference>
<dbReference type="PANTHER" id="PTHR34383">
    <property type="entry name" value="POLYPHOSPHATE:AMP PHOSPHOTRANSFERASE-RELATED"/>
    <property type="match status" value="1"/>
</dbReference>
<keyword evidence="3 8" id="KW-0418">Kinase</keyword>
<evidence type="ECO:0000256" key="4">
    <source>
        <dbReference type="ARBA" id="ARBA00050127"/>
    </source>
</evidence>
<comment type="catalytic activity">
    <reaction evidence="7">
        <text>[phosphate](n) + GTP = [phosphate](n+1) + GDP</text>
        <dbReference type="Rhea" id="RHEA:55412"/>
        <dbReference type="Rhea" id="RHEA-COMP:9859"/>
        <dbReference type="Rhea" id="RHEA-COMP:14280"/>
        <dbReference type="ChEBI" id="CHEBI:16838"/>
        <dbReference type="ChEBI" id="CHEBI:37565"/>
        <dbReference type="ChEBI" id="CHEBI:58189"/>
    </reaction>
</comment>
<organism evidence="11 12">
    <name type="scientific">Cribrihabitans marinus</name>
    <dbReference type="NCBI Taxonomy" id="1227549"/>
    <lineage>
        <taxon>Bacteria</taxon>
        <taxon>Pseudomonadati</taxon>
        <taxon>Pseudomonadota</taxon>
        <taxon>Alphaproteobacteria</taxon>
        <taxon>Rhodobacterales</taxon>
        <taxon>Paracoccaceae</taxon>
        <taxon>Cribrihabitans</taxon>
    </lineage>
</organism>
<dbReference type="STRING" id="1227549.SAMN05444007_102244"/>
<comment type="subunit">
    <text evidence="8">Homotetramer.</text>
</comment>
<evidence type="ECO:0000256" key="2">
    <source>
        <dbReference type="ARBA" id="ARBA00022679"/>
    </source>
</evidence>
<evidence type="ECO:0000259" key="10">
    <source>
        <dbReference type="Pfam" id="PF03976"/>
    </source>
</evidence>
<evidence type="ECO:0000256" key="7">
    <source>
        <dbReference type="ARBA" id="ARBA00052220"/>
    </source>
</evidence>
<keyword evidence="12" id="KW-1185">Reference proteome</keyword>
<comment type="similarity">
    <text evidence="1 8">Belongs to the polyphosphate kinase 2 (PPK2) family. Class I subfamily.</text>
</comment>
<dbReference type="EC" id="2.7.4.-" evidence="8"/>
<dbReference type="GO" id="GO:0008976">
    <property type="term" value="F:polyphosphate kinase activity"/>
    <property type="evidence" value="ECO:0007669"/>
    <property type="project" value="UniProtKB-UniRule"/>
</dbReference>
<reference evidence="11 12" key="1">
    <citation type="submission" date="2016-10" db="EMBL/GenBank/DDBJ databases">
        <authorList>
            <person name="de Groot N.N."/>
        </authorList>
    </citation>
    <scope>NUCLEOTIDE SEQUENCE [LARGE SCALE GENOMIC DNA]</scope>
    <source>
        <strain evidence="11 12">DSM 29340</strain>
    </source>
</reference>
<evidence type="ECO:0000256" key="8">
    <source>
        <dbReference type="RuleBase" id="RU369062"/>
    </source>
</evidence>
<dbReference type="Proteomes" id="UP000199379">
    <property type="component" value="Unassembled WGS sequence"/>
</dbReference>
<evidence type="ECO:0000313" key="12">
    <source>
        <dbReference type="Proteomes" id="UP000199379"/>
    </source>
</evidence>
<dbReference type="InterPro" id="IPR022488">
    <property type="entry name" value="PPK2-related"/>
</dbReference>
<protein>
    <recommendedName>
        <fullName evidence="8">ADP/GDP-polyphosphate phosphotransferase</fullName>
        <ecNumber evidence="8">2.7.4.-</ecNumber>
    </recommendedName>
    <alternativeName>
        <fullName evidence="8">Polyphosphate kinase PPK2</fullName>
    </alternativeName>
</protein>
<feature type="domain" description="Polyphosphate kinase-2-related" evidence="10">
    <location>
        <begin position="54"/>
        <end position="278"/>
    </location>
</feature>
<comment type="catalytic activity">
    <reaction evidence="4">
        <text>[phosphate](n) + CTP = [phosphate](n+1) + CDP</text>
        <dbReference type="Rhea" id="RHEA:55408"/>
        <dbReference type="Rhea" id="RHEA-COMP:9859"/>
        <dbReference type="Rhea" id="RHEA-COMP:14280"/>
        <dbReference type="ChEBI" id="CHEBI:16838"/>
        <dbReference type="ChEBI" id="CHEBI:37563"/>
        <dbReference type="ChEBI" id="CHEBI:58069"/>
    </reaction>
</comment>
<comment type="catalytic activity">
    <reaction evidence="5">
        <text>[phosphate](n) + ATP = [phosphate](n+1) + ADP</text>
        <dbReference type="Rhea" id="RHEA:19573"/>
        <dbReference type="Rhea" id="RHEA-COMP:9859"/>
        <dbReference type="Rhea" id="RHEA-COMP:14280"/>
        <dbReference type="ChEBI" id="CHEBI:16838"/>
        <dbReference type="ChEBI" id="CHEBI:30616"/>
        <dbReference type="ChEBI" id="CHEBI:456216"/>
    </reaction>
</comment>
<dbReference type="EMBL" id="FNYD01000002">
    <property type="protein sequence ID" value="SEI73994.1"/>
    <property type="molecule type" value="Genomic_DNA"/>
</dbReference>
<keyword evidence="2 8" id="KW-0808">Transferase</keyword>
<dbReference type="NCBIfam" id="TIGR03707">
    <property type="entry name" value="PPK2_P_aer"/>
    <property type="match status" value="1"/>
</dbReference>
<proteinExistence type="inferred from homology"/>
<dbReference type="InterPro" id="IPR027417">
    <property type="entry name" value="P-loop_NTPase"/>
</dbReference>
<dbReference type="Gene3D" id="3.40.50.300">
    <property type="entry name" value="P-loop containing nucleotide triphosphate hydrolases"/>
    <property type="match status" value="1"/>
</dbReference>